<keyword evidence="1" id="KW-1133">Transmembrane helix</keyword>
<sequence>MSEIMADEFEDSAESGRGSLRKNLTWLIGILAGIAGIVATVIALWPDPPFTIEDWAERAEAICDDTSGEMAETAREANDAWTYTLTASQNGTATAADFVATGNLYYKMAGAQVKRAGDLSDIQKPDSEEEQVTEVIRDFRAANKLIYAAADTLRNVNTQNPQETIDRFNAQSQSYNAEVNTVNSRLTTLGAGHCVPPVNAP</sequence>
<keyword evidence="1" id="KW-0472">Membrane</keyword>
<protein>
    <submittedName>
        <fullName evidence="2">Uncharacterized protein</fullName>
    </submittedName>
</protein>
<dbReference type="RefSeq" id="WP_257375413.1">
    <property type="nucleotide sequence ID" value="NZ_CP102332.1"/>
</dbReference>
<evidence type="ECO:0000313" key="2">
    <source>
        <dbReference type="EMBL" id="UUS31674.1"/>
    </source>
</evidence>
<keyword evidence="3" id="KW-1185">Reference proteome</keyword>
<keyword evidence="1" id="KW-0812">Transmembrane</keyword>
<organism evidence="2 3">
    <name type="scientific">Streptomyces changanensis</name>
    <dbReference type="NCBI Taxonomy" id="2964669"/>
    <lineage>
        <taxon>Bacteria</taxon>
        <taxon>Bacillati</taxon>
        <taxon>Actinomycetota</taxon>
        <taxon>Actinomycetes</taxon>
        <taxon>Kitasatosporales</taxon>
        <taxon>Streptomycetaceae</taxon>
        <taxon>Streptomyces</taxon>
    </lineage>
</organism>
<proteinExistence type="predicted"/>
<feature type="transmembrane region" description="Helical" evidence="1">
    <location>
        <begin position="24"/>
        <end position="45"/>
    </location>
</feature>
<gene>
    <name evidence="2" type="ORF">NRO40_13075</name>
</gene>
<name>A0ABY5N7R7_9ACTN</name>
<reference evidence="2" key="1">
    <citation type="submission" date="2022-08" db="EMBL/GenBank/DDBJ databases">
        <title>Streptomyces changanensis sp. nov., an actinomycete isolated from soil.</title>
        <authorList>
            <person name="Wu H."/>
            <person name="Han L."/>
        </authorList>
    </citation>
    <scope>NUCLEOTIDE SEQUENCE</scope>
    <source>
        <strain evidence="2">HL-66</strain>
    </source>
</reference>
<evidence type="ECO:0000256" key="1">
    <source>
        <dbReference type="SAM" id="Phobius"/>
    </source>
</evidence>
<evidence type="ECO:0000313" key="3">
    <source>
        <dbReference type="Proteomes" id="UP001060150"/>
    </source>
</evidence>
<accession>A0ABY5N7R7</accession>
<dbReference type="Proteomes" id="UP001060150">
    <property type="component" value="Chromosome"/>
</dbReference>
<dbReference type="EMBL" id="CP102332">
    <property type="protein sequence ID" value="UUS31674.1"/>
    <property type="molecule type" value="Genomic_DNA"/>
</dbReference>